<dbReference type="Gene3D" id="3.40.50.720">
    <property type="entry name" value="NAD(P)-binding Rossmann-like Domain"/>
    <property type="match status" value="1"/>
</dbReference>
<gene>
    <name evidence="4" type="ORF">KTT_34810</name>
</gene>
<evidence type="ECO:0000256" key="1">
    <source>
        <dbReference type="ARBA" id="ARBA00010928"/>
    </source>
</evidence>
<dbReference type="RefSeq" id="WP_126581133.1">
    <property type="nucleotide sequence ID" value="NZ_BIFR01000001.1"/>
</dbReference>
<evidence type="ECO:0000313" key="4">
    <source>
        <dbReference type="EMBL" id="GCE13622.1"/>
    </source>
</evidence>
<name>A0A402A3G7_9CHLR</name>
<dbReference type="Proteomes" id="UP000287352">
    <property type="component" value="Unassembled WGS sequence"/>
</dbReference>
<feature type="domain" description="Gfo/Idh/MocA-like oxidoreductase N-terminal" evidence="2">
    <location>
        <begin position="5"/>
        <end position="125"/>
    </location>
</feature>
<reference evidence="5" key="1">
    <citation type="submission" date="2018-12" db="EMBL/GenBank/DDBJ databases">
        <title>Tengunoibacter tsumagoiensis gen. nov., sp. nov., Dictyobacter kobayashii sp. nov., D. alpinus sp. nov., and D. joshuensis sp. nov. and description of Dictyobacteraceae fam. nov. within the order Ktedonobacterales isolated from Tengu-no-mugimeshi.</title>
        <authorList>
            <person name="Wang C.M."/>
            <person name="Zheng Y."/>
            <person name="Sakai Y."/>
            <person name="Toyoda A."/>
            <person name="Minakuchi Y."/>
            <person name="Abe K."/>
            <person name="Yokota A."/>
            <person name="Yabe S."/>
        </authorList>
    </citation>
    <scope>NUCLEOTIDE SEQUENCE [LARGE SCALE GENOMIC DNA]</scope>
    <source>
        <strain evidence="5">Uno3</strain>
    </source>
</reference>
<comment type="caution">
    <text evidence="4">The sequence shown here is derived from an EMBL/GenBank/DDBJ whole genome shotgun (WGS) entry which is preliminary data.</text>
</comment>
<dbReference type="EMBL" id="BIFR01000001">
    <property type="protein sequence ID" value="GCE13622.1"/>
    <property type="molecule type" value="Genomic_DNA"/>
</dbReference>
<dbReference type="InterPro" id="IPR051450">
    <property type="entry name" value="Gfo/Idh/MocA_Oxidoreductases"/>
</dbReference>
<dbReference type="InterPro" id="IPR004104">
    <property type="entry name" value="Gfo/Idh/MocA-like_OxRdtase_C"/>
</dbReference>
<dbReference type="AlphaFoldDB" id="A0A402A3G7"/>
<dbReference type="Pfam" id="PF02894">
    <property type="entry name" value="GFO_IDH_MocA_C"/>
    <property type="match status" value="1"/>
</dbReference>
<evidence type="ECO:0000259" key="2">
    <source>
        <dbReference type="Pfam" id="PF01408"/>
    </source>
</evidence>
<dbReference type="SUPFAM" id="SSF55347">
    <property type="entry name" value="Glyceraldehyde-3-phosphate dehydrogenase-like, C-terminal domain"/>
    <property type="match status" value="1"/>
</dbReference>
<organism evidence="4 5">
    <name type="scientific">Tengunoibacter tsumagoiensis</name>
    <dbReference type="NCBI Taxonomy" id="2014871"/>
    <lineage>
        <taxon>Bacteria</taxon>
        <taxon>Bacillati</taxon>
        <taxon>Chloroflexota</taxon>
        <taxon>Ktedonobacteria</taxon>
        <taxon>Ktedonobacterales</taxon>
        <taxon>Dictyobacteraceae</taxon>
        <taxon>Tengunoibacter</taxon>
    </lineage>
</organism>
<dbReference type="InterPro" id="IPR000683">
    <property type="entry name" value="Gfo/Idh/MocA-like_OxRdtase_N"/>
</dbReference>
<comment type="similarity">
    <text evidence="1">Belongs to the Gfo/Idh/MocA family.</text>
</comment>
<dbReference type="Pfam" id="PF01408">
    <property type="entry name" value="GFO_IDH_MocA"/>
    <property type="match status" value="1"/>
</dbReference>
<sequence>MQKVKLALIGAGQRGQGYANYALKHPYEAQIVAVAEPDPRRRAKFQAQHALPDDVCYPDWQELLQQPHLADAVLICTQDRQHFAPAMAALDAGYHVLLEKPMSPDPLECLQMGQRASQVGRMFTICHVLRYTPFFSELKTMLDDGAIGRLISIQHNENVAYWHYAHSFVRGNWRNARESSPMILAKSCHDMDILLWLAGADCTAVSSFGSLSYFKAENAPAGAPQRCLDGCPVAQSCPYYAPRFYVNRGDGWPTSVISVETGQEAVLKALEEGPYGRCVYHCDNDVVDHQVVNLEFANEVTAVFTMCAFTNDISRTIKLMGTKGELWGTVDHEQKRIELSEFATGTRKIIHVQSEDGAQGHGGGDDGLMRDFLSLIREDRHESRTSASLSVQSHLMAFAAEEARISRRVVELSSFVEQLQR</sequence>
<accession>A0A402A3G7</accession>
<feature type="domain" description="Gfo/Idh/MocA-like oxidoreductase C-terminal" evidence="3">
    <location>
        <begin position="139"/>
        <end position="411"/>
    </location>
</feature>
<proteinExistence type="inferred from homology"/>
<dbReference type="SUPFAM" id="SSF51735">
    <property type="entry name" value="NAD(P)-binding Rossmann-fold domains"/>
    <property type="match status" value="1"/>
</dbReference>
<evidence type="ECO:0000313" key="5">
    <source>
        <dbReference type="Proteomes" id="UP000287352"/>
    </source>
</evidence>
<dbReference type="OrthoDB" id="9781031at2"/>
<dbReference type="GO" id="GO:0000166">
    <property type="term" value="F:nucleotide binding"/>
    <property type="evidence" value="ECO:0007669"/>
    <property type="project" value="InterPro"/>
</dbReference>
<evidence type="ECO:0000259" key="3">
    <source>
        <dbReference type="Pfam" id="PF02894"/>
    </source>
</evidence>
<keyword evidence="5" id="KW-1185">Reference proteome</keyword>
<dbReference type="PANTHER" id="PTHR43377">
    <property type="entry name" value="BILIVERDIN REDUCTASE A"/>
    <property type="match status" value="1"/>
</dbReference>
<dbReference type="Gene3D" id="3.30.360.10">
    <property type="entry name" value="Dihydrodipicolinate Reductase, domain 2"/>
    <property type="match status" value="1"/>
</dbReference>
<dbReference type="PANTHER" id="PTHR43377:SF2">
    <property type="entry name" value="BINDING ROSSMANN FOLD OXIDOREDUCTASE, PUTATIVE (AFU_ORTHOLOGUE AFUA_4G00560)-RELATED"/>
    <property type="match status" value="1"/>
</dbReference>
<protein>
    <submittedName>
        <fullName evidence="4">Oxidoreductase</fullName>
    </submittedName>
</protein>
<dbReference type="InterPro" id="IPR036291">
    <property type="entry name" value="NAD(P)-bd_dom_sf"/>
</dbReference>